<dbReference type="AlphaFoldDB" id="A0A409XIX5"/>
<proteinExistence type="predicted"/>
<dbReference type="EMBL" id="NHYD01001556">
    <property type="protein sequence ID" value="PPQ90694.1"/>
    <property type="molecule type" value="Genomic_DNA"/>
</dbReference>
<dbReference type="Proteomes" id="UP000283269">
    <property type="component" value="Unassembled WGS sequence"/>
</dbReference>
<dbReference type="STRING" id="93625.A0A409XIX5"/>
<protein>
    <submittedName>
        <fullName evidence="1">Uncharacterized protein</fullName>
    </submittedName>
</protein>
<evidence type="ECO:0000313" key="1">
    <source>
        <dbReference type="EMBL" id="PPQ90694.1"/>
    </source>
</evidence>
<gene>
    <name evidence="1" type="ORF">CVT25_005043</name>
</gene>
<name>A0A409XIX5_PSICY</name>
<evidence type="ECO:0000313" key="2">
    <source>
        <dbReference type="Proteomes" id="UP000283269"/>
    </source>
</evidence>
<comment type="caution">
    <text evidence="1">The sequence shown here is derived from an EMBL/GenBank/DDBJ whole genome shotgun (WGS) entry which is preliminary data.</text>
</comment>
<keyword evidence="2" id="KW-1185">Reference proteome</keyword>
<organism evidence="1 2">
    <name type="scientific">Psilocybe cyanescens</name>
    <dbReference type="NCBI Taxonomy" id="93625"/>
    <lineage>
        <taxon>Eukaryota</taxon>
        <taxon>Fungi</taxon>
        <taxon>Dikarya</taxon>
        <taxon>Basidiomycota</taxon>
        <taxon>Agaricomycotina</taxon>
        <taxon>Agaricomycetes</taxon>
        <taxon>Agaricomycetidae</taxon>
        <taxon>Agaricales</taxon>
        <taxon>Agaricineae</taxon>
        <taxon>Strophariaceae</taxon>
        <taxon>Psilocybe</taxon>
    </lineage>
</organism>
<accession>A0A409XIX5</accession>
<dbReference type="OrthoDB" id="19806at2759"/>
<sequence length="164" mass="17694">MNPKISFFGLVGGINAAWDYGDNQIKNTFSCLLNNQFNALQSTECIADPLFVSAILTLVLSIHNKLAYLGYSFVLPWDPFLYPYAFSQAISHYIQSTAPPPIAPPQNNHTFSASHHVIHISTPLIPAAPPLINILSVSAAAAATQSLPIGAILTREVVCSLDFA</sequence>
<dbReference type="InParanoid" id="A0A409XIX5"/>
<reference evidence="1 2" key="1">
    <citation type="journal article" date="2018" name="Evol. Lett.">
        <title>Horizontal gene cluster transfer increased hallucinogenic mushroom diversity.</title>
        <authorList>
            <person name="Reynolds H.T."/>
            <person name="Vijayakumar V."/>
            <person name="Gluck-Thaler E."/>
            <person name="Korotkin H.B."/>
            <person name="Matheny P.B."/>
            <person name="Slot J.C."/>
        </authorList>
    </citation>
    <scope>NUCLEOTIDE SEQUENCE [LARGE SCALE GENOMIC DNA]</scope>
    <source>
        <strain evidence="1 2">2631</strain>
    </source>
</reference>